<keyword evidence="2" id="KW-1185">Reference proteome</keyword>
<comment type="caution">
    <text evidence="1">The sequence shown here is derived from an EMBL/GenBank/DDBJ whole genome shotgun (WGS) entry which is preliminary data.</text>
</comment>
<dbReference type="AlphaFoldDB" id="A0A9X3TV12"/>
<dbReference type="RefSeq" id="WP_271141059.1">
    <property type="nucleotide sequence ID" value="NZ_JAPYYP010000058.1"/>
</dbReference>
<reference evidence="1" key="1">
    <citation type="submission" date="2022-12" db="EMBL/GenBank/DDBJ databases">
        <title>Draft genome sequence of the thermophilic strain Brevibacillus thermoruber HT42, isolated from Los Humeros, Puebla, Mexico, with biotechnological potential.</title>
        <authorList>
            <person name="Lara Sanchez J."/>
            <person name="Solis Palacios R."/>
            <person name="Bustos Baena A.S."/>
            <person name="Ruz Baez A.E."/>
            <person name="Espinosa Luna G."/>
            <person name="Oliart Ros R.M."/>
        </authorList>
    </citation>
    <scope>NUCLEOTIDE SEQUENCE</scope>
    <source>
        <strain evidence="1">HT42</strain>
    </source>
</reference>
<protein>
    <submittedName>
        <fullName evidence="1">Uncharacterized protein</fullName>
    </submittedName>
</protein>
<dbReference type="EMBL" id="JAPYYP010000058">
    <property type="protein sequence ID" value="MDA5111000.1"/>
    <property type="molecule type" value="Genomic_DNA"/>
</dbReference>
<proteinExistence type="predicted"/>
<accession>A0A9X3TV12</accession>
<organism evidence="1 2">
    <name type="scientific">Brevibacillus thermoruber</name>
    <dbReference type="NCBI Taxonomy" id="33942"/>
    <lineage>
        <taxon>Bacteria</taxon>
        <taxon>Bacillati</taxon>
        <taxon>Bacillota</taxon>
        <taxon>Bacilli</taxon>
        <taxon>Bacillales</taxon>
        <taxon>Paenibacillaceae</taxon>
        <taxon>Brevibacillus</taxon>
    </lineage>
</organism>
<name>A0A9X3TV12_9BACL</name>
<dbReference type="Proteomes" id="UP001151071">
    <property type="component" value="Unassembled WGS sequence"/>
</dbReference>
<evidence type="ECO:0000313" key="1">
    <source>
        <dbReference type="EMBL" id="MDA5111000.1"/>
    </source>
</evidence>
<evidence type="ECO:0000313" key="2">
    <source>
        <dbReference type="Proteomes" id="UP001151071"/>
    </source>
</evidence>
<sequence length="212" mass="25158">MSTRYVCASWQGLLQQLVYLIGRGYFFYHVTYLPVNKKEKYSQIDAKLIGKYKTDKTKWQRSRLKAKGVANFYYLRWKHVAVILHTLGEQEDEIIYDDKFLDIRKNPLLLKISELVAFNIQIVDRRVTVKLAKDTYEGLRIELHQVAKTKSKEKMAKAFDRINGFPAWAGIIVQKRRLAWYLCEQAKKHNIQLDQSELRFVDQRKPVKVFQE</sequence>
<gene>
    <name evidence="1" type="ORF">O3V59_21940</name>
</gene>